<keyword evidence="4" id="KW-1185">Reference proteome</keyword>
<dbReference type="RefSeq" id="WP_124695102.1">
    <property type="nucleotide sequence ID" value="NZ_JBHUFE010000004.1"/>
</dbReference>
<dbReference type="InterPro" id="IPR005835">
    <property type="entry name" value="NTP_transferase_dom"/>
</dbReference>
<organism evidence="3 4">
    <name type="scientific">Paenibacillus rhizophilus</name>
    <dbReference type="NCBI Taxonomy" id="1850366"/>
    <lineage>
        <taxon>Bacteria</taxon>
        <taxon>Bacillati</taxon>
        <taxon>Bacillota</taxon>
        <taxon>Bacilli</taxon>
        <taxon>Bacillales</taxon>
        <taxon>Paenibacillaceae</taxon>
        <taxon>Paenibacillus</taxon>
    </lineage>
</organism>
<feature type="domain" description="Nucleotidyl transferase" evidence="1">
    <location>
        <begin position="5"/>
        <end position="284"/>
    </location>
</feature>
<dbReference type="InterPro" id="IPR029044">
    <property type="entry name" value="Nucleotide-diphossugar_trans"/>
</dbReference>
<name>A0A3N9P974_9BACL</name>
<sequence length="361" mass="39666">MDKYAVIMAGGAGLRLWPLSREHKPKQFIGVEGMSSMLEQTIERITELIPPDNCFVITNKNYAEITCEALKNIIPLQNIILEPLRKNTGACISYAALLLERRFQASPVCFIPADSYVSNKQEYLKAIRQAYAESESSSGLTIIGVNPTYPATGYGYIKIDPSGQTDQTDPRHISDVQQFKEKPDTATARAYVDSGHYLWNSGMVAGNLQAFKSGIQQHMPEHFKILSAALDQLDSPAFDSLIEQAFSQLPEISFDNGVLEHSGSLKAIKGYFDWDDIGSLDALGKLVGYDESGNAVSGSYVGMDTNDSVIFSSDILVTSIGVSNMMIIKTKDVILVCPKERAQDVKAFVELLKRAGYGDHT</sequence>
<dbReference type="AlphaFoldDB" id="A0A3N9P974"/>
<accession>A0A3N9P974</accession>
<protein>
    <submittedName>
        <fullName evidence="3">Nucleotidyl transferase</fullName>
    </submittedName>
</protein>
<dbReference type="PANTHER" id="PTHR46390:SF1">
    <property type="entry name" value="MANNOSE-1-PHOSPHATE GUANYLYLTRANSFERASE"/>
    <property type="match status" value="1"/>
</dbReference>
<evidence type="ECO:0000313" key="3">
    <source>
        <dbReference type="EMBL" id="RQW12369.1"/>
    </source>
</evidence>
<dbReference type="Pfam" id="PF22640">
    <property type="entry name" value="ManC_GMP_beta-helix"/>
    <property type="match status" value="1"/>
</dbReference>
<dbReference type="Gene3D" id="3.90.550.10">
    <property type="entry name" value="Spore Coat Polysaccharide Biosynthesis Protein SpsA, Chain A"/>
    <property type="match status" value="1"/>
</dbReference>
<dbReference type="InterPro" id="IPR051161">
    <property type="entry name" value="Mannose-6P_isomerase_type2"/>
</dbReference>
<dbReference type="SUPFAM" id="SSF159283">
    <property type="entry name" value="Guanosine diphospho-D-mannose pyrophosphorylase/mannose-6-phosphate isomerase linker domain"/>
    <property type="match status" value="1"/>
</dbReference>
<evidence type="ECO:0000259" key="1">
    <source>
        <dbReference type="Pfam" id="PF00483"/>
    </source>
</evidence>
<comment type="caution">
    <text evidence="3">The sequence shown here is derived from an EMBL/GenBank/DDBJ whole genome shotgun (WGS) entry which is preliminary data.</text>
</comment>
<dbReference type="InterPro" id="IPR054566">
    <property type="entry name" value="ManC/GMP-like_b-helix"/>
</dbReference>
<dbReference type="PANTHER" id="PTHR46390">
    <property type="entry name" value="MANNOSE-1-PHOSPHATE GUANYLYLTRANSFERASE"/>
    <property type="match status" value="1"/>
</dbReference>
<dbReference type="CDD" id="cd02509">
    <property type="entry name" value="GDP-M1P_Guanylyltransferase"/>
    <property type="match status" value="1"/>
</dbReference>
<reference evidence="3 4" key="1">
    <citation type="submission" date="2018-11" db="EMBL/GenBank/DDBJ databases">
        <title>Genome sequence of strain 7197.</title>
        <authorList>
            <person name="Gao J."/>
            <person name="Sun J."/>
        </authorList>
    </citation>
    <scope>NUCLEOTIDE SEQUENCE [LARGE SCALE GENOMIC DNA]</scope>
    <source>
        <strain evidence="3 4">7197</strain>
    </source>
</reference>
<proteinExistence type="predicted"/>
<evidence type="ECO:0000313" key="4">
    <source>
        <dbReference type="Proteomes" id="UP000282529"/>
    </source>
</evidence>
<gene>
    <name evidence="3" type="ORF">EH198_08455</name>
</gene>
<dbReference type="GO" id="GO:0009298">
    <property type="term" value="P:GDP-mannose biosynthetic process"/>
    <property type="evidence" value="ECO:0007669"/>
    <property type="project" value="TreeGrafter"/>
</dbReference>
<dbReference type="Pfam" id="PF00483">
    <property type="entry name" value="NTP_transferase"/>
    <property type="match status" value="1"/>
</dbReference>
<dbReference type="OrthoDB" id="9806359at2"/>
<dbReference type="SUPFAM" id="SSF53448">
    <property type="entry name" value="Nucleotide-diphospho-sugar transferases"/>
    <property type="match status" value="1"/>
</dbReference>
<feature type="domain" description="MannoseP isomerase/GMP-like beta-helix" evidence="2">
    <location>
        <begin position="298"/>
        <end position="351"/>
    </location>
</feature>
<dbReference type="EMBL" id="RQPI01000003">
    <property type="protein sequence ID" value="RQW12369.1"/>
    <property type="molecule type" value="Genomic_DNA"/>
</dbReference>
<dbReference type="GO" id="GO:0004475">
    <property type="term" value="F:mannose-1-phosphate guanylyltransferase (GTP) activity"/>
    <property type="evidence" value="ECO:0007669"/>
    <property type="project" value="InterPro"/>
</dbReference>
<evidence type="ECO:0000259" key="2">
    <source>
        <dbReference type="Pfam" id="PF22640"/>
    </source>
</evidence>
<dbReference type="Proteomes" id="UP000282529">
    <property type="component" value="Unassembled WGS sequence"/>
</dbReference>
<dbReference type="InterPro" id="IPR049577">
    <property type="entry name" value="GMPP_N"/>
</dbReference>
<keyword evidence="3" id="KW-0808">Transferase</keyword>